<gene>
    <name evidence="2" type="ORF">WBA_LOCUS3953</name>
</gene>
<evidence type="ECO:0000313" key="2">
    <source>
        <dbReference type="EMBL" id="VDM10567.1"/>
    </source>
</evidence>
<evidence type="ECO:0000256" key="1">
    <source>
        <dbReference type="SAM" id="MobiDB-lite"/>
    </source>
</evidence>
<organism evidence="2 3">
    <name type="scientific">Wuchereria bancrofti</name>
    <dbReference type="NCBI Taxonomy" id="6293"/>
    <lineage>
        <taxon>Eukaryota</taxon>
        <taxon>Metazoa</taxon>
        <taxon>Ecdysozoa</taxon>
        <taxon>Nematoda</taxon>
        <taxon>Chromadorea</taxon>
        <taxon>Rhabditida</taxon>
        <taxon>Spirurina</taxon>
        <taxon>Spiruromorpha</taxon>
        <taxon>Filarioidea</taxon>
        <taxon>Onchocercidae</taxon>
        <taxon>Wuchereria</taxon>
    </lineage>
</organism>
<dbReference type="Proteomes" id="UP000270924">
    <property type="component" value="Unassembled WGS sequence"/>
</dbReference>
<feature type="compositionally biased region" description="Basic and acidic residues" evidence="1">
    <location>
        <begin position="52"/>
        <end position="68"/>
    </location>
</feature>
<keyword evidence="3" id="KW-1185">Reference proteome</keyword>
<feature type="region of interest" description="Disordered" evidence="1">
    <location>
        <begin position="46"/>
        <end position="68"/>
    </location>
</feature>
<proteinExistence type="predicted"/>
<dbReference type="AlphaFoldDB" id="A0A3P7E1L7"/>
<protein>
    <submittedName>
        <fullName evidence="2">Uncharacterized protein</fullName>
    </submittedName>
</protein>
<reference evidence="2 3" key="1">
    <citation type="submission" date="2018-11" db="EMBL/GenBank/DDBJ databases">
        <authorList>
            <consortium name="Pathogen Informatics"/>
        </authorList>
    </citation>
    <scope>NUCLEOTIDE SEQUENCE [LARGE SCALE GENOMIC DNA]</scope>
</reference>
<dbReference type="InParanoid" id="A0A3P7E1L7"/>
<accession>A0A3P7E1L7</accession>
<name>A0A3P7E1L7_WUCBA</name>
<dbReference type="EMBL" id="UYWW01001485">
    <property type="protein sequence ID" value="VDM10567.1"/>
    <property type="molecule type" value="Genomic_DNA"/>
</dbReference>
<sequence length="68" mass="7680">MAKMTALRRIRRPKDLPVIQLDLGDDDTNSFIDIAANNNAATSLTFPSAKTSSDERTQRTERLFHSMQ</sequence>
<evidence type="ECO:0000313" key="3">
    <source>
        <dbReference type="Proteomes" id="UP000270924"/>
    </source>
</evidence>